<keyword evidence="7" id="KW-0224">Dipeptidase</keyword>
<sequence length="260" mass="29442">MRDHSFFCDFKLTFDVKYDNMINSNDRLLVISTSTIHGYSFLEYIKDEIKEFINSDEIVFVPYARPSGISYNDYTQHVQDALQDVGISVKGLHTFENKKEAILHAKAIFIGGGNTFLLLKTLYEQGLVEELRKAVHHGVPYIGTSAGSNLTGLTIGTTNDMPIVYPPSFDALQFLPFNINPHYLDPDPDSTHKGETRETRINEFHQFNHQAVIGLREGSWLRVENGVVELKGELSARVFRRNEAPLEVSSGILKEDLYSL</sequence>
<dbReference type="Proteomes" id="UP000321245">
    <property type="component" value="Unassembled WGS sequence"/>
</dbReference>
<dbReference type="NCBIfam" id="NF003642">
    <property type="entry name" value="PRK05282.1"/>
    <property type="match status" value="1"/>
</dbReference>
<evidence type="ECO:0000256" key="9">
    <source>
        <dbReference type="ARBA" id="ARBA00066675"/>
    </source>
</evidence>
<dbReference type="FunFam" id="3.40.50.880:FF:000007">
    <property type="entry name" value="Peptidase E"/>
    <property type="match status" value="1"/>
</dbReference>
<reference evidence="11 12" key="1">
    <citation type="submission" date="2019-07" db="EMBL/GenBank/DDBJ databases">
        <title>Whole genome shotgun sequence of Empedobacter brevis NBRC 14943.</title>
        <authorList>
            <person name="Hosoyama A."/>
            <person name="Uohara A."/>
            <person name="Ohji S."/>
            <person name="Ichikawa N."/>
        </authorList>
    </citation>
    <scope>NUCLEOTIDE SEQUENCE [LARGE SCALE GENOMIC DNA]</scope>
    <source>
        <strain evidence="11 12">NBRC 14943</strain>
    </source>
</reference>
<dbReference type="PANTHER" id="PTHR20842:SF0">
    <property type="entry name" value="ALPHA-ASPARTYL DIPEPTIDASE"/>
    <property type="match status" value="1"/>
</dbReference>
<comment type="caution">
    <text evidence="11">The sequence shown here is derived from an EMBL/GenBank/DDBJ whole genome shotgun (WGS) entry which is preliminary data.</text>
</comment>
<dbReference type="CDD" id="cd03146">
    <property type="entry name" value="GAT1_Peptidase_E"/>
    <property type="match status" value="1"/>
</dbReference>
<dbReference type="GO" id="GO:0016805">
    <property type="term" value="F:dipeptidase activity"/>
    <property type="evidence" value="ECO:0007669"/>
    <property type="project" value="UniProtKB-KW"/>
</dbReference>
<comment type="similarity">
    <text evidence="2">Belongs to the peptidase S51 family.</text>
</comment>
<comment type="catalytic activity">
    <reaction evidence="8">
        <text>Dipeptidase E catalyzes the hydrolysis of dipeptides Asp-|-Xaa. It does not act on peptides with N-terminal Glu, Asn or Gln, nor does it cleave isoaspartyl peptides.</text>
        <dbReference type="EC" id="3.4.13.21"/>
    </reaction>
</comment>
<evidence type="ECO:0000313" key="12">
    <source>
        <dbReference type="Proteomes" id="UP000321245"/>
    </source>
</evidence>
<evidence type="ECO:0000313" key="11">
    <source>
        <dbReference type="EMBL" id="GEM50401.1"/>
    </source>
</evidence>
<evidence type="ECO:0000256" key="1">
    <source>
        <dbReference type="ARBA" id="ARBA00004496"/>
    </source>
</evidence>
<dbReference type="GO" id="GO:0008236">
    <property type="term" value="F:serine-type peptidase activity"/>
    <property type="evidence" value="ECO:0007669"/>
    <property type="project" value="UniProtKB-KW"/>
</dbReference>
<comment type="subcellular location">
    <subcellularLocation>
        <location evidence="1">Cytoplasm</location>
    </subcellularLocation>
</comment>
<dbReference type="PANTHER" id="PTHR20842">
    <property type="entry name" value="PROTEASE S51 ALPHA-ASPARTYL DIPEPTIDASE"/>
    <property type="match status" value="1"/>
</dbReference>
<evidence type="ECO:0000256" key="10">
    <source>
        <dbReference type="ARBA" id="ARBA00075877"/>
    </source>
</evidence>
<dbReference type="EC" id="3.4.13.21" evidence="9"/>
<evidence type="ECO:0000256" key="5">
    <source>
        <dbReference type="ARBA" id="ARBA00022801"/>
    </source>
</evidence>
<organism evidence="11 12">
    <name type="scientific">Empedobacter brevis NBRC 14943 = ATCC 43319</name>
    <dbReference type="NCBI Taxonomy" id="1218108"/>
    <lineage>
        <taxon>Bacteria</taxon>
        <taxon>Pseudomonadati</taxon>
        <taxon>Bacteroidota</taxon>
        <taxon>Flavobacteriia</taxon>
        <taxon>Flavobacteriales</taxon>
        <taxon>Weeksellaceae</taxon>
        <taxon>Empedobacter</taxon>
    </lineage>
</organism>
<protein>
    <recommendedName>
        <fullName evidence="9">dipeptidase E</fullName>
        <ecNumber evidence="9">3.4.13.21</ecNumber>
    </recommendedName>
    <alternativeName>
        <fullName evidence="10">Asp-specific dipeptidase</fullName>
    </alternativeName>
</protein>
<dbReference type="InterPro" id="IPR029062">
    <property type="entry name" value="Class_I_gatase-like"/>
</dbReference>
<dbReference type="Gene3D" id="3.40.50.880">
    <property type="match status" value="1"/>
</dbReference>
<gene>
    <name evidence="11" type="primary">pepE</name>
    <name evidence="11" type="ORF">EB1_01910</name>
</gene>
<dbReference type="EMBL" id="BJXC01000001">
    <property type="protein sequence ID" value="GEM50401.1"/>
    <property type="molecule type" value="Genomic_DNA"/>
</dbReference>
<dbReference type="GO" id="GO:0006508">
    <property type="term" value="P:proteolysis"/>
    <property type="evidence" value="ECO:0007669"/>
    <property type="project" value="UniProtKB-KW"/>
</dbReference>
<evidence type="ECO:0000256" key="4">
    <source>
        <dbReference type="ARBA" id="ARBA00022670"/>
    </source>
</evidence>
<evidence type="ECO:0000256" key="6">
    <source>
        <dbReference type="ARBA" id="ARBA00022825"/>
    </source>
</evidence>
<evidence type="ECO:0000256" key="8">
    <source>
        <dbReference type="ARBA" id="ARBA00050239"/>
    </source>
</evidence>
<name>A0A511NDK2_9FLAO</name>
<evidence type="ECO:0000256" key="7">
    <source>
        <dbReference type="ARBA" id="ARBA00022997"/>
    </source>
</evidence>
<dbReference type="GO" id="GO:0005737">
    <property type="term" value="C:cytoplasm"/>
    <property type="evidence" value="ECO:0007669"/>
    <property type="project" value="UniProtKB-SubCell"/>
</dbReference>
<keyword evidence="4" id="KW-0645">Protease</keyword>
<proteinExistence type="inferred from homology"/>
<dbReference type="InterPro" id="IPR005320">
    <property type="entry name" value="Peptidase_S51"/>
</dbReference>
<keyword evidence="6" id="KW-0720">Serine protease</keyword>
<keyword evidence="5" id="KW-0378">Hydrolase</keyword>
<evidence type="ECO:0000256" key="3">
    <source>
        <dbReference type="ARBA" id="ARBA00022490"/>
    </source>
</evidence>
<keyword evidence="3" id="KW-0963">Cytoplasm</keyword>
<dbReference type="AlphaFoldDB" id="A0A511NDK2"/>
<evidence type="ECO:0000256" key="2">
    <source>
        <dbReference type="ARBA" id="ARBA00006534"/>
    </source>
</evidence>
<keyword evidence="12" id="KW-1185">Reference proteome</keyword>
<dbReference type="STRING" id="1218108.GCA_000382425_00190"/>
<accession>A0A511NDK2</accession>
<dbReference type="Pfam" id="PF03575">
    <property type="entry name" value="Peptidase_S51"/>
    <property type="match status" value="1"/>
</dbReference>
<dbReference type="SUPFAM" id="SSF52317">
    <property type="entry name" value="Class I glutamine amidotransferase-like"/>
    <property type="match status" value="1"/>
</dbReference>